<dbReference type="InterPro" id="IPR041698">
    <property type="entry name" value="Methyltransf_25"/>
</dbReference>
<dbReference type="PANTHER" id="PTHR43861">
    <property type="entry name" value="TRANS-ACONITATE 2-METHYLTRANSFERASE-RELATED"/>
    <property type="match status" value="1"/>
</dbReference>
<dbReference type="SUPFAM" id="SSF53335">
    <property type="entry name" value="S-adenosyl-L-methionine-dependent methyltransferases"/>
    <property type="match status" value="1"/>
</dbReference>
<dbReference type="RefSeq" id="WP_016455049.1">
    <property type="nucleotide sequence ID" value="NZ_KE150269.1"/>
</dbReference>
<dbReference type="Gene3D" id="3.40.50.150">
    <property type="entry name" value="Vaccinia Virus protein VP39"/>
    <property type="match status" value="1"/>
</dbReference>
<dbReference type="AlphaFoldDB" id="S2WM84"/>
<accession>S2WM84</accession>
<dbReference type="EMBL" id="AGZR01000003">
    <property type="protein sequence ID" value="EPD33777.1"/>
    <property type="molecule type" value="Genomic_DNA"/>
</dbReference>
<proteinExistence type="predicted"/>
<dbReference type="PANTHER" id="PTHR43861:SF1">
    <property type="entry name" value="TRANS-ACONITATE 2-METHYLTRANSFERASE"/>
    <property type="match status" value="1"/>
</dbReference>
<evidence type="ECO:0000256" key="2">
    <source>
        <dbReference type="ARBA" id="ARBA00022679"/>
    </source>
</evidence>
<evidence type="ECO:0000256" key="1">
    <source>
        <dbReference type="ARBA" id="ARBA00022603"/>
    </source>
</evidence>
<comment type="caution">
    <text evidence="4">The sequence shown here is derived from an EMBL/GenBank/DDBJ whole genome shotgun (WGS) entry which is preliminary data.</text>
</comment>
<gene>
    <name evidence="4" type="ORF">HMPREF9306_00188</name>
</gene>
<evidence type="ECO:0000313" key="5">
    <source>
        <dbReference type="Proteomes" id="UP000014417"/>
    </source>
</evidence>
<evidence type="ECO:0000259" key="3">
    <source>
        <dbReference type="Pfam" id="PF13649"/>
    </source>
</evidence>
<organism evidence="4 5">
    <name type="scientific">Propionimicrobium lymphophilum ACS-093-V-SCH5</name>
    <dbReference type="NCBI Taxonomy" id="883161"/>
    <lineage>
        <taxon>Bacteria</taxon>
        <taxon>Bacillati</taxon>
        <taxon>Actinomycetota</taxon>
        <taxon>Actinomycetes</taxon>
        <taxon>Propionibacteriales</taxon>
        <taxon>Propionibacteriaceae</taxon>
        <taxon>Propionimicrobium</taxon>
    </lineage>
</organism>
<dbReference type="GO" id="GO:0008168">
    <property type="term" value="F:methyltransferase activity"/>
    <property type="evidence" value="ECO:0007669"/>
    <property type="project" value="UniProtKB-KW"/>
</dbReference>
<sequence>MGPEELLAAWHDQQKAFIEFRDLRTRTMIDVLRNVRAEKGAPIKVLDLACGPGSLGTAVMQAIPDSSVVAVDRDPVLLRLGRETNKFDKMQFIDEDIASPNLPDSVGTDFDGVISATALHWLNPDQLAALYLRLGKMMNPGAVFMNCDHLFYDAVTQPYLRKTAEDIRNSFQNEFLAEGALTWDAWWKTALEMPDWQEEAKLWHERWADDRPSIKVNVDFHLSALQAAGFVETAQIYQWFDDRIIFGRISA</sequence>
<feature type="domain" description="Methyltransferase" evidence="3">
    <location>
        <begin position="45"/>
        <end position="141"/>
    </location>
</feature>
<keyword evidence="2" id="KW-0808">Transferase</keyword>
<dbReference type="HOGENOM" id="CLU_090249_0_0_11"/>
<dbReference type="PATRIC" id="fig|883161.3.peg.199"/>
<name>S2WM84_9ACTN</name>
<protein>
    <recommendedName>
        <fullName evidence="3">Methyltransferase domain-containing protein</fullName>
    </recommendedName>
</protein>
<dbReference type="GO" id="GO:0032259">
    <property type="term" value="P:methylation"/>
    <property type="evidence" value="ECO:0007669"/>
    <property type="project" value="UniProtKB-KW"/>
</dbReference>
<evidence type="ECO:0000313" key="4">
    <source>
        <dbReference type="EMBL" id="EPD33777.1"/>
    </source>
</evidence>
<dbReference type="InterPro" id="IPR029063">
    <property type="entry name" value="SAM-dependent_MTases_sf"/>
</dbReference>
<reference evidence="4 5" key="1">
    <citation type="submission" date="2013-04" db="EMBL/GenBank/DDBJ databases">
        <title>The Genome Sequence of Propionimicrobium lymphophilum ACS-093-V-SCH5.</title>
        <authorList>
            <consortium name="The Broad Institute Genomics Platform"/>
            <person name="Earl A."/>
            <person name="Ward D."/>
            <person name="Feldgarden M."/>
            <person name="Gevers D."/>
            <person name="Saerens B."/>
            <person name="Vaneechoutte M."/>
            <person name="Walker B."/>
            <person name="Young S."/>
            <person name="Zeng Q."/>
            <person name="Gargeya S."/>
            <person name="Fitzgerald M."/>
            <person name="Haas B."/>
            <person name="Abouelleil A."/>
            <person name="Allen A.W."/>
            <person name="Alvarado L."/>
            <person name="Arachchi H.M."/>
            <person name="Berlin A.M."/>
            <person name="Chapman S.B."/>
            <person name="Gainer-Dewar J."/>
            <person name="Goldberg J."/>
            <person name="Griggs A."/>
            <person name="Gujja S."/>
            <person name="Hansen M."/>
            <person name="Howarth C."/>
            <person name="Imamovic A."/>
            <person name="Ireland A."/>
            <person name="Larimer J."/>
            <person name="McCowan C."/>
            <person name="Murphy C."/>
            <person name="Pearson M."/>
            <person name="Poon T.W."/>
            <person name="Priest M."/>
            <person name="Roberts A."/>
            <person name="Saif S."/>
            <person name="Shea T."/>
            <person name="Sisk P."/>
            <person name="Sykes S."/>
            <person name="Wortman J."/>
            <person name="Nusbaum C."/>
            <person name="Birren B."/>
        </authorList>
    </citation>
    <scope>NUCLEOTIDE SEQUENCE [LARGE SCALE GENOMIC DNA]</scope>
    <source>
        <strain evidence="4 5">ACS-093-V-SCH5</strain>
    </source>
</reference>
<dbReference type="OrthoDB" id="3286690at2"/>
<keyword evidence="5" id="KW-1185">Reference proteome</keyword>
<dbReference type="CDD" id="cd02440">
    <property type="entry name" value="AdoMet_MTases"/>
    <property type="match status" value="1"/>
</dbReference>
<dbReference type="STRING" id="883161.HMPREF9306_00188"/>
<keyword evidence="1" id="KW-0489">Methyltransferase</keyword>
<dbReference type="Pfam" id="PF13649">
    <property type="entry name" value="Methyltransf_25"/>
    <property type="match status" value="1"/>
</dbReference>
<dbReference type="Proteomes" id="UP000014417">
    <property type="component" value="Unassembled WGS sequence"/>
</dbReference>